<keyword evidence="2" id="KW-0328">Glycosyltransferase</keyword>
<evidence type="ECO:0000256" key="2">
    <source>
        <dbReference type="ARBA" id="ARBA00022676"/>
    </source>
</evidence>
<proteinExistence type="inferred from homology"/>
<dbReference type="InterPro" id="IPR002213">
    <property type="entry name" value="UDP_glucos_trans"/>
</dbReference>
<dbReference type="GO" id="GO:0017000">
    <property type="term" value="P:antibiotic biosynthetic process"/>
    <property type="evidence" value="ECO:0007669"/>
    <property type="project" value="UniProtKB-ARBA"/>
</dbReference>
<dbReference type="Gene3D" id="3.40.50.2000">
    <property type="entry name" value="Glycogen Phosphorylase B"/>
    <property type="match status" value="2"/>
</dbReference>
<dbReference type="AlphaFoldDB" id="A0A852UW91"/>
<organism evidence="6 7">
    <name type="scientific">Streptosporangium sandarakinum</name>
    <dbReference type="NCBI Taxonomy" id="1260955"/>
    <lineage>
        <taxon>Bacteria</taxon>
        <taxon>Bacillati</taxon>
        <taxon>Actinomycetota</taxon>
        <taxon>Actinomycetes</taxon>
        <taxon>Streptosporangiales</taxon>
        <taxon>Streptosporangiaceae</taxon>
        <taxon>Streptosporangium</taxon>
    </lineage>
</organism>
<evidence type="ECO:0000256" key="1">
    <source>
        <dbReference type="ARBA" id="ARBA00006962"/>
    </source>
</evidence>
<name>A0A852UW91_9ACTN</name>
<evidence type="ECO:0000313" key="6">
    <source>
        <dbReference type="EMBL" id="NYF41622.1"/>
    </source>
</evidence>
<dbReference type="CDD" id="cd03784">
    <property type="entry name" value="GT1_Gtf-like"/>
    <property type="match status" value="1"/>
</dbReference>
<dbReference type="Proteomes" id="UP000576393">
    <property type="component" value="Unassembled WGS sequence"/>
</dbReference>
<keyword evidence="7" id="KW-1185">Reference proteome</keyword>
<dbReference type="EMBL" id="JACCCO010000002">
    <property type="protein sequence ID" value="NYF41622.1"/>
    <property type="molecule type" value="Genomic_DNA"/>
</dbReference>
<evidence type="ECO:0000259" key="5">
    <source>
        <dbReference type="Pfam" id="PF21036"/>
    </source>
</evidence>
<protein>
    <submittedName>
        <fullName evidence="6">UDP:flavonoid glycosyltransferase YjiC (YdhE family)</fullName>
    </submittedName>
</protein>
<dbReference type="PANTHER" id="PTHR48050">
    <property type="entry name" value="STEROL 3-BETA-GLUCOSYLTRANSFERASE"/>
    <property type="match status" value="1"/>
</dbReference>
<evidence type="ECO:0000259" key="4">
    <source>
        <dbReference type="Pfam" id="PF06722"/>
    </source>
</evidence>
<comment type="similarity">
    <text evidence="1">Belongs to the glycosyltransferase 28 family.</text>
</comment>
<sequence>MRVLVTCWAWSSHYLPLVPLVQALRAAGHEVCVASQDSMAGVVTGSGAAFVAAGPDVDHAELRARHMRGLSHDRVPAAPPPGAEAAGHWRSGQREKVARVFGAFAARADLMVDDTLRFARHWRPDLVVFEPTSYAGPLVAALLGVPAVRHIHGVDMTYQARDIVPEVLAPTAARLGLDGCAVLGDLTVDPCPPSMQIPAEVERATVGYVPYNGRAVLPRWLWEPPDRPRIALTWGATTTSVGGAKSFLPPRVVAALAGADAEIVVAVGRDDLERLGPVPDGVRAVTGVALHQLLPTCSALIHQGGFGSTLTGVHHGVPQLVLPQLPDQVFGAARLAATGAGTVLAPEEADAGALRAAVADLLGSAERRRAVARLRAEMNAQPRTADLVPVLSRLAERSSQPA</sequence>
<accession>A0A852UW91</accession>
<dbReference type="Pfam" id="PF06722">
    <property type="entry name" value="EryCIII-like_C"/>
    <property type="match status" value="1"/>
</dbReference>
<dbReference type="PANTHER" id="PTHR48050:SF13">
    <property type="entry name" value="STEROL 3-BETA-GLUCOSYLTRANSFERASE UGT80A2"/>
    <property type="match status" value="1"/>
</dbReference>
<dbReference type="FunFam" id="3.40.50.2000:FF:000072">
    <property type="entry name" value="Glycosyl transferase"/>
    <property type="match status" value="1"/>
</dbReference>
<feature type="domain" description="Erythromycin biosynthesis protein CIII-like N-terminal" evidence="5">
    <location>
        <begin position="22"/>
        <end position="235"/>
    </location>
</feature>
<comment type="caution">
    <text evidence="6">The sequence shown here is derived from an EMBL/GenBank/DDBJ whole genome shotgun (WGS) entry which is preliminary data.</text>
</comment>
<gene>
    <name evidence="6" type="ORF">HDA43_003823</name>
</gene>
<evidence type="ECO:0000256" key="3">
    <source>
        <dbReference type="ARBA" id="ARBA00022679"/>
    </source>
</evidence>
<dbReference type="InterPro" id="IPR050426">
    <property type="entry name" value="Glycosyltransferase_28"/>
</dbReference>
<dbReference type="Pfam" id="PF21036">
    <property type="entry name" value="EryCIII-like_N"/>
    <property type="match status" value="1"/>
</dbReference>
<dbReference type="GO" id="GO:0016758">
    <property type="term" value="F:hexosyltransferase activity"/>
    <property type="evidence" value="ECO:0007669"/>
    <property type="project" value="UniProtKB-ARBA"/>
</dbReference>
<keyword evidence="3 6" id="KW-0808">Transferase</keyword>
<dbReference type="InterPro" id="IPR010610">
    <property type="entry name" value="EryCIII-like_C"/>
</dbReference>
<evidence type="ECO:0000313" key="7">
    <source>
        <dbReference type="Proteomes" id="UP000576393"/>
    </source>
</evidence>
<dbReference type="InterPro" id="IPR048284">
    <property type="entry name" value="EryCIII-like_N"/>
</dbReference>
<dbReference type="GO" id="GO:0008194">
    <property type="term" value="F:UDP-glycosyltransferase activity"/>
    <property type="evidence" value="ECO:0007669"/>
    <property type="project" value="InterPro"/>
</dbReference>
<reference evidence="6 7" key="1">
    <citation type="submission" date="2020-07" db="EMBL/GenBank/DDBJ databases">
        <title>Sequencing the genomes of 1000 actinobacteria strains.</title>
        <authorList>
            <person name="Klenk H.-P."/>
        </authorList>
    </citation>
    <scope>NUCLEOTIDE SEQUENCE [LARGE SCALE GENOMIC DNA]</scope>
    <source>
        <strain evidence="6 7">DSM 45763</strain>
    </source>
</reference>
<dbReference type="SUPFAM" id="SSF53756">
    <property type="entry name" value="UDP-Glycosyltransferase/glycogen phosphorylase"/>
    <property type="match status" value="1"/>
</dbReference>
<dbReference type="RefSeq" id="WP_179823531.1">
    <property type="nucleotide sequence ID" value="NZ_JACCCO010000002.1"/>
</dbReference>
<feature type="domain" description="Erythromycin biosynthesis protein CIII-like C-terminal" evidence="4">
    <location>
        <begin position="251"/>
        <end position="392"/>
    </location>
</feature>